<feature type="compositionally biased region" description="Basic and acidic residues" evidence="5">
    <location>
        <begin position="256"/>
        <end position="287"/>
    </location>
</feature>
<evidence type="ECO:0000259" key="7">
    <source>
        <dbReference type="PROSITE" id="PS51136"/>
    </source>
</evidence>
<evidence type="ECO:0000259" key="6">
    <source>
        <dbReference type="PROSITE" id="PS50827"/>
    </source>
</evidence>
<proteinExistence type="predicted"/>
<keyword evidence="8" id="KW-0808">Transferase</keyword>
<keyword evidence="9" id="KW-1185">Reference proteome</keyword>
<dbReference type="PROSITE" id="PS51136">
    <property type="entry name" value="WAC"/>
    <property type="match status" value="1"/>
</dbReference>
<dbReference type="GO" id="GO:0000781">
    <property type="term" value="C:chromosome, telomeric region"/>
    <property type="evidence" value="ECO:0007669"/>
    <property type="project" value="GOC"/>
</dbReference>
<feature type="region of interest" description="Disordered" evidence="5">
    <location>
        <begin position="658"/>
        <end position="685"/>
    </location>
</feature>
<evidence type="ECO:0000313" key="8">
    <source>
        <dbReference type="EMBL" id="WFD34868.1"/>
    </source>
</evidence>
<dbReference type="AlphaFoldDB" id="A0AAF0EYC2"/>
<keyword evidence="2" id="KW-0175">Coiled coil</keyword>
<dbReference type="Pfam" id="PF02791">
    <property type="entry name" value="DDT"/>
    <property type="match status" value="1"/>
</dbReference>
<dbReference type="InterPro" id="IPR028942">
    <property type="entry name" value="WHIM1_dom"/>
</dbReference>
<dbReference type="InterPro" id="IPR018501">
    <property type="entry name" value="DDT_dom"/>
</dbReference>
<protein>
    <submittedName>
        <fullName evidence="8">Dolichyl-P-Glc:Glc1Man9GlcNAc2-PP-dolichol alpha-1,3-glucosyltransferase</fullName>
        <ecNumber evidence="8">2.4.1.265</ecNumber>
    </submittedName>
</protein>
<gene>
    <name evidence="8" type="ORF">MCUN1_001712</name>
</gene>
<evidence type="ECO:0000256" key="1">
    <source>
        <dbReference type="ARBA" id="ARBA00004123"/>
    </source>
</evidence>
<evidence type="ECO:0000313" key="9">
    <source>
        <dbReference type="Proteomes" id="UP001219933"/>
    </source>
</evidence>
<dbReference type="InterPro" id="IPR028941">
    <property type="entry name" value="WHIM2_dom"/>
</dbReference>
<dbReference type="InterPro" id="IPR013136">
    <property type="entry name" value="WSTF_Acf1_Cbp146"/>
</dbReference>
<dbReference type="PANTHER" id="PTHR32075">
    <property type="entry name" value="ISWI CHROMATIN-REMODELING COMPLEX SUBUNIT YPL216W-RELATED"/>
    <property type="match status" value="1"/>
</dbReference>
<dbReference type="PROSITE" id="PS50827">
    <property type="entry name" value="DDT"/>
    <property type="match status" value="1"/>
</dbReference>
<accession>A0AAF0EYC2</accession>
<evidence type="ECO:0000256" key="2">
    <source>
        <dbReference type="ARBA" id="ARBA00023054"/>
    </source>
</evidence>
<dbReference type="Pfam" id="PF10537">
    <property type="entry name" value="WAC_Acf1_DNA_bd"/>
    <property type="match status" value="1"/>
</dbReference>
<evidence type="ECO:0000256" key="3">
    <source>
        <dbReference type="ARBA" id="ARBA00023242"/>
    </source>
</evidence>
<dbReference type="SMART" id="SM00571">
    <property type="entry name" value="DDT"/>
    <property type="match status" value="1"/>
</dbReference>
<feature type="compositionally biased region" description="Low complexity" evidence="5">
    <location>
        <begin position="592"/>
        <end position="602"/>
    </location>
</feature>
<name>A0AAF0EYC2_9BASI</name>
<keyword evidence="8" id="KW-0328">Glycosyltransferase</keyword>
<feature type="region of interest" description="Disordered" evidence="5">
    <location>
        <begin position="581"/>
        <end position="645"/>
    </location>
</feature>
<dbReference type="GO" id="GO:0031509">
    <property type="term" value="P:subtelomeric heterochromatin formation"/>
    <property type="evidence" value="ECO:0007669"/>
    <property type="project" value="TreeGrafter"/>
</dbReference>
<dbReference type="PANTHER" id="PTHR32075:SF6">
    <property type="entry name" value="ISWI CHROMATIN-REMODELING COMPLEX SUBUNIT YPL216W-RELATED"/>
    <property type="match status" value="1"/>
</dbReference>
<dbReference type="EC" id="2.4.1.265" evidence="8"/>
<sequence length="884" mass="99896">MPIVKRKPVAPEPVPDALIAARNDGKDPAVYYLAATGEVFAEYDYYHQRIFQCELTGRSNLTYFEACHSEAVQTLEIQKRFPEPLKGPVLRAVQFQITGRIDNLVDSIFDRFRERFFVNESVFFERDNDRYFALVRGVRAPQDAGQPHSVGTCLSISAEDAAQRDPPGEYVYSVQLIDDSGQYSGDVVEARAASLSRDRVIFSKSILRRFFRDCIVRDAQLGSPWVVRERLAKRYGIPTEPTDEIAVKLESVKEEQLNKRRKLDPESAAKRKEREERKRAAEERKPGAETIKYPTEDTRLPPIDDSELATNAAGELPHQVGRPVVARADAAVGMSDSVLEAFLRMYYFLVSVGKALGLSPIAFDDLDAALRHPTHDPPCALLAEVHTALLQTVVRDGAHSKELAPAMIEAKQRQREQVAVPEAPIPDDASAISSDLDDLDESPERVVIDAAHDIGHQWERRALRIEDGRRGWETHVVGCLASRATPEAMPRMIGVLSHLTGIEHESGFIDGAFIGDHFRSASERYPHLPVSDKIEILLFLCELAVMTRAVHAYYDECEAHLAALRKERIEISRARKKAIEQKRASEGALQQSESAADASPAPAEEPAPESPSDASDSAGSESDSERDELASDSDSGASDGSERYRRTFGARQEALREKALQREADNARTEAERMRLKEEERERRELNAERRRLAEEAQRLARREVGIEREYRQYAQIPRLRPLGRDRFLDRYYWIDGVGAGQLMQGSSYSYQTGRIFVQAPSQAEWDELCSQYAGGEAALSKRRDAEEPDGALRCGEWGVYSEPEQIEQLIAWLRTKGVRENALKSQLLKYRDYIEGGMRRRMDDIALGFREPAMETRRSSRVRSEQSSQMRMPYMQWRNDLAK</sequence>
<reference evidence="8" key="1">
    <citation type="submission" date="2023-03" db="EMBL/GenBank/DDBJ databases">
        <title>Mating type loci evolution in Malassezia.</title>
        <authorList>
            <person name="Coelho M.A."/>
        </authorList>
    </citation>
    <scope>NUCLEOTIDE SEQUENCE</scope>
    <source>
        <strain evidence="8">CBS 11721</strain>
    </source>
</reference>
<comment type="subcellular location">
    <subcellularLocation>
        <location evidence="1 4">Nucleus</location>
    </subcellularLocation>
</comment>
<dbReference type="Pfam" id="PF15612">
    <property type="entry name" value="WHIM1"/>
    <property type="match status" value="1"/>
</dbReference>
<feature type="compositionally biased region" description="Low complexity" evidence="5">
    <location>
        <begin position="610"/>
        <end position="621"/>
    </location>
</feature>
<keyword evidence="3 4" id="KW-0539">Nucleus</keyword>
<evidence type="ECO:0000256" key="4">
    <source>
        <dbReference type="PROSITE-ProRule" id="PRU00475"/>
    </source>
</evidence>
<dbReference type="Pfam" id="PF15613">
    <property type="entry name" value="WSD"/>
    <property type="match status" value="1"/>
</dbReference>
<dbReference type="GO" id="GO:0042283">
    <property type="term" value="F:dolichyl pyrophosphate Glc1Man9GlcNAc2 alpha-1,3-glucosyltransferase activity"/>
    <property type="evidence" value="ECO:0007669"/>
    <property type="project" value="UniProtKB-EC"/>
</dbReference>
<dbReference type="EMBL" id="CP119878">
    <property type="protein sequence ID" value="WFD34868.1"/>
    <property type="molecule type" value="Genomic_DNA"/>
</dbReference>
<feature type="region of interest" description="Disordered" evidence="5">
    <location>
        <begin position="256"/>
        <end position="302"/>
    </location>
</feature>
<organism evidence="8 9">
    <name type="scientific">Malassezia cuniculi</name>
    <dbReference type="NCBI Taxonomy" id="948313"/>
    <lineage>
        <taxon>Eukaryota</taxon>
        <taxon>Fungi</taxon>
        <taxon>Dikarya</taxon>
        <taxon>Basidiomycota</taxon>
        <taxon>Ustilaginomycotina</taxon>
        <taxon>Malasseziomycetes</taxon>
        <taxon>Malasseziales</taxon>
        <taxon>Malasseziaceae</taxon>
        <taxon>Malassezia</taxon>
    </lineage>
</organism>
<feature type="domain" description="DDT" evidence="6">
    <location>
        <begin position="336"/>
        <end position="399"/>
    </location>
</feature>
<dbReference type="GO" id="GO:0000785">
    <property type="term" value="C:chromatin"/>
    <property type="evidence" value="ECO:0007669"/>
    <property type="project" value="UniProtKB-ARBA"/>
</dbReference>
<dbReference type="Proteomes" id="UP001219933">
    <property type="component" value="Chromosome 2"/>
</dbReference>
<evidence type="ECO:0000256" key="5">
    <source>
        <dbReference type="SAM" id="MobiDB-lite"/>
    </source>
</evidence>
<feature type="domain" description="WAC" evidence="7">
    <location>
        <begin position="28"/>
        <end position="128"/>
    </location>
</feature>
<dbReference type="GO" id="GO:0005634">
    <property type="term" value="C:nucleus"/>
    <property type="evidence" value="ECO:0007669"/>
    <property type="project" value="UniProtKB-SubCell"/>
</dbReference>